<evidence type="ECO:0000259" key="3">
    <source>
        <dbReference type="Pfam" id="PF00188"/>
    </source>
</evidence>
<feature type="region of interest" description="Disordered" evidence="1">
    <location>
        <begin position="230"/>
        <end position="250"/>
    </location>
</feature>
<dbReference type="InterPro" id="IPR014044">
    <property type="entry name" value="CAP_dom"/>
</dbReference>
<gene>
    <name evidence="4" type="ORF">A3I40_00560</name>
</gene>
<organism evidence="4 5">
    <name type="scientific">Candidatus Uhrbacteria bacterium RIFCSPLOWO2_02_FULL_48_12</name>
    <dbReference type="NCBI Taxonomy" id="1802407"/>
    <lineage>
        <taxon>Bacteria</taxon>
        <taxon>Candidatus Uhriibacteriota</taxon>
    </lineage>
</organism>
<dbReference type="AlphaFoldDB" id="A0A1F7V7I6"/>
<keyword evidence="2" id="KW-1133">Transmembrane helix</keyword>
<dbReference type="SUPFAM" id="SSF55797">
    <property type="entry name" value="PR-1-like"/>
    <property type="match status" value="1"/>
</dbReference>
<feature type="transmembrane region" description="Helical" evidence="2">
    <location>
        <begin position="374"/>
        <end position="395"/>
    </location>
</feature>
<dbReference type="InterPro" id="IPR035940">
    <property type="entry name" value="CAP_sf"/>
</dbReference>
<keyword evidence="2" id="KW-0812">Transmembrane</keyword>
<evidence type="ECO:0000256" key="2">
    <source>
        <dbReference type="SAM" id="Phobius"/>
    </source>
</evidence>
<dbReference type="PANTHER" id="PTHR31157:SF1">
    <property type="entry name" value="SCP DOMAIN-CONTAINING PROTEIN"/>
    <property type="match status" value="1"/>
</dbReference>
<reference evidence="4 5" key="1">
    <citation type="journal article" date="2016" name="Nat. Commun.">
        <title>Thousands of microbial genomes shed light on interconnected biogeochemical processes in an aquifer system.</title>
        <authorList>
            <person name="Anantharaman K."/>
            <person name="Brown C.T."/>
            <person name="Hug L.A."/>
            <person name="Sharon I."/>
            <person name="Castelle C.J."/>
            <person name="Probst A.J."/>
            <person name="Thomas B.C."/>
            <person name="Singh A."/>
            <person name="Wilkins M.J."/>
            <person name="Karaoz U."/>
            <person name="Brodie E.L."/>
            <person name="Williams K.H."/>
            <person name="Hubbard S.S."/>
            <person name="Banfield J.F."/>
        </authorList>
    </citation>
    <scope>NUCLEOTIDE SEQUENCE [LARGE SCALE GENOMIC DNA]</scope>
</reference>
<evidence type="ECO:0000313" key="4">
    <source>
        <dbReference type="EMBL" id="OGL86008.1"/>
    </source>
</evidence>
<dbReference type="Proteomes" id="UP000178723">
    <property type="component" value="Unassembled WGS sequence"/>
</dbReference>
<dbReference type="CDD" id="cd05379">
    <property type="entry name" value="CAP_bacterial"/>
    <property type="match status" value="1"/>
</dbReference>
<dbReference type="Gene3D" id="3.40.33.10">
    <property type="entry name" value="CAP"/>
    <property type="match status" value="1"/>
</dbReference>
<dbReference type="EMBL" id="MGEP01000055">
    <property type="protein sequence ID" value="OGL86008.1"/>
    <property type="molecule type" value="Genomic_DNA"/>
</dbReference>
<proteinExistence type="predicted"/>
<sequence length="419" mass="45609">MVSFKRRLKKHLRVARRHAKDHFIPHKGNNHHPHVLKHHVLVGYSIILILLKVIAVIGPIALPSSSLYSSAITEKNIIDLTNQTRENLNLSKLKENDRLTKAAAAKAADMLKNQYFAHTSPSGVTPWDWVRGAGYDYRYGGENLAVHFEEAEDVEAGWLASASHRANIVNQNYTEIGVGVANGFFESVPTTFVVQMFGAPAVGSAPVAVASGTRNTNRLIISAPSNQSLESGTVASANTNEEGPKKISEPPVINEPSVVVKPLPGAYGVRLEVKNAENVTASLGEEQSPLARAGTSDIWSGEVKYRRETLGAAGEPLIVTAANSDAPALTKQLMVVAPSSSTQQFYIFDEGAEKFAKFFGFLKIGNLDDKVRQFYIGFIVFLGAALLLNFFVLKFRLRHPSVLKHTAAVMGLALFLMVV</sequence>
<accession>A0A1F7V7I6</accession>
<dbReference type="PANTHER" id="PTHR31157">
    <property type="entry name" value="SCP DOMAIN-CONTAINING PROTEIN"/>
    <property type="match status" value="1"/>
</dbReference>
<name>A0A1F7V7I6_9BACT</name>
<feature type="transmembrane region" description="Helical" evidence="2">
    <location>
        <begin position="41"/>
        <end position="62"/>
    </location>
</feature>
<comment type="caution">
    <text evidence="4">The sequence shown here is derived from an EMBL/GenBank/DDBJ whole genome shotgun (WGS) entry which is preliminary data.</text>
</comment>
<keyword evidence="2" id="KW-0472">Membrane</keyword>
<evidence type="ECO:0000256" key="1">
    <source>
        <dbReference type="SAM" id="MobiDB-lite"/>
    </source>
</evidence>
<feature type="compositionally biased region" description="Polar residues" evidence="1">
    <location>
        <begin position="230"/>
        <end position="241"/>
    </location>
</feature>
<evidence type="ECO:0000313" key="5">
    <source>
        <dbReference type="Proteomes" id="UP000178723"/>
    </source>
</evidence>
<protein>
    <recommendedName>
        <fullName evidence="3">SCP domain-containing protein</fullName>
    </recommendedName>
</protein>
<feature type="domain" description="SCP" evidence="3">
    <location>
        <begin position="79"/>
        <end position="197"/>
    </location>
</feature>
<dbReference type="Pfam" id="PF00188">
    <property type="entry name" value="CAP"/>
    <property type="match status" value="1"/>
</dbReference>
<dbReference type="STRING" id="1802407.A3I40_00560"/>